<sequence>MSIAMSGPMSRAISDPELSQIKNVVLDNGIDMSVSIDAASMGSKTATPISAEDKRDHVLALNLLLQGCIKPWALKAVVTLGILDILYKAPKKSLTVEKILSQIESKNPSSAVSILERVMRFMACEGFFSQSINKHNEVEYGLNGVSKMYVTDYELSVVHWVDLYFHKSSVPTLERLHEAITKDVSPWEQAHGMPVFALNPKFPEYGDILHKSMISHSNFTGKILAEEYEGFKDSKVLVDVGGSVGNTLALILQFHPHLRGINFDLPSVIAGAPYLPGIEHVGGNFYESIPSGDTMMVMAVLHNNSDENCVKILRTIYAALPEDGKLIVVEYVMTNEDNHNAERVRLLDISMLSRFRGGQERTFEHHKALYEAAGFPHCRLIRTTGPIDIIEVRKIQH</sequence>
<name>A0A1X9Y2Y7_9MARC</name>
<dbReference type="EMBL" id="KY977688">
    <property type="protein sequence ID" value="ARS23164.1"/>
    <property type="molecule type" value="mRNA"/>
</dbReference>
<dbReference type="Pfam" id="PF00891">
    <property type="entry name" value="Methyltransf_2"/>
    <property type="match status" value="1"/>
</dbReference>
<protein>
    <submittedName>
        <fullName evidence="7">COMT2</fullName>
    </submittedName>
</protein>
<dbReference type="InterPro" id="IPR036390">
    <property type="entry name" value="WH_DNA-bd_sf"/>
</dbReference>
<dbReference type="InterPro" id="IPR016461">
    <property type="entry name" value="COMT-like"/>
</dbReference>
<feature type="active site" description="Proton acceptor" evidence="4">
    <location>
        <position position="302"/>
    </location>
</feature>
<reference evidence="7" key="1">
    <citation type="journal article" date="2017" name="Molecules">
        <title>The Functional Characterization of a Site-Specific Apigenin 4'-O-methyltransferase Synthesized by the Liverwort Species Plagiochasma appendiculatum.</title>
        <authorList>
            <person name="Liu H."/>
            <person name="Xu R.X."/>
            <person name="Gao S."/>
            <person name="Cheng A.X."/>
        </authorList>
    </citation>
    <scope>NUCLEOTIDE SEQUENCE</scope>
</reference>
<dbReference type="Gene3D" id="1.10.10.10">
    <property type="entry name" value="Winged helix-like DNA-binding domain superfamily/Winged helix DNA-binding domain"/>
    <property type="match status" value="1"/>
</dbReference>
<organism evidence="7">
    <name type="scientific">Plagiochasma appendiculatum</name>
    <dbReference type="NCBI Taxonomy" id="157224"/>
    <lineage>
        <taxon>Eukaryota</taxon>
        <taxon>Viridiplantae</taxon>
        <taxon>Streptophyta</taxon>
        <taxon>Embryophyta</taxon>
        <taxon>Marchantiophyta</taxon>
        <taxon>Marchantiopsida</taxon>
        <taxon>Marchantiidae</taxon>
        <taxon>Marchantiales</taxon>
        <taxon>Aytoniaceae</taxon>
        <taxon>Plagiochasma</taxon>
    </lineage>
</organism>
<dbReference type="GO" id="GO:0008171">
    <property type="term" value="F:O-methyltransferase activity"/>
    <property type="evidence" value="ECO:0007669"/>
    <property type="project" value="InterPro"/>
</dbReference>
<dbReference type="PIRSF" id="PIRSF005739">
    <property type="entry name" value="O-mtase"/>
    <property type="match status" value="1"/>
</dbReference>
<dbReference type="GO" id="GO:0046983">
    <property type="term" value="F:protein dimerization activity"/>
    <property type="evidence" value="ECO:0007669"/>
    <property type="project" value="InterPro"/>
</dbReference>
<feature type="domain" description="O-methyltransferase C-terminal" evidence="5">
    <location>
        <begin position="176"/>
        <end position="375"/>
    </location>
</feature>
<dbReference type="PROSITE" id="PS51683">
    <property type="entry name" value="SAM_OMT_II"/>
    <property type="match status" value="1"/>
</dbReference>
<evidence type="ECO:0000259" key="6">
    <source>
        <dbReference type="Pfam" id="PF08100"/>
    </source>
</evidence>
<dbReference type="SUPFAM" id="SSF46785">
    <property type="entry name" value="Winged helix' DNA-binding domain"/>
    <property type="match status" value="1"/>
</dbReference>
<accession>A0A1X9Y2Y7</accession>
<dbReference type="Gene3D" id="3.40.50.150">
    <property type="entry name" value="Vaccinia Virus protein VP39"/>
    <property type="match status" value="1"/>
</dbReference>
<dbReference type="PANTHER" id="PTHR11746">
    <property type="entry name" value="O-METHYLTRANSFERASE"/>
    <property type="match status" value="1"/>
</dbReference>
<dbReference type="InterPro" id="IPR029063">
    <property type="entry name" value="SAM-dependent_MTases_sf"/>
</dbReference>
<evidence type="ECO:0000256" key="2">
    <source>
        <dbReference type="ARBA" id="ARBA00022679"/>
    </source>
</evidence>
<evidence type="ECO:0000259" key="5">
    <source>
        <dbReference type="Pfam" id="PF00891"/>
    </source>
</evidence>
<feature type="domain" description="O-methyltransferase dimerisation" evidence="6">
    <location>
        <begin position="64"/>
        <end position="152"/>
    </location>
</feature>
<dbReference type="InterPro" id="IPR036388">
    <property type="entry name" value="WH-like_DNA-bd_sf"/>
</dbReference>
<evidence type="ECO:0000313" key="7">
    <source>
        <dbReference type="EMBL" id="ARS23164.1"/>
    </source>
</evidence>
<proteinExistence type="evidence at transcript level"/>
<dbReference type="Pfam" id="PF08100">
    <property type="entry name" value="Dimerisation"/>
    <property type="match status" value="1"/>
</dbReference>
<evidence type="ECO:0000256" key="1">
    <source>
        <dbReference type="ARBA" id="ARBA00022603"/>
    </source>
</evidence>
<keyword evidence="1" id="KW-0489">Methyltransferase</keyword>
<keyword evidence="3" id="KW-0949">S-adenosyl-L-methionine</keyword>
<evidence type="ECO:0000256" key="3">
    <source>
        <dbReference type="ARBA" id="ARBA00022691"/>
    </source>
</evidence>
<dbReference type="InterPro" id="IPR012967">
    <property type="entry name" value="COMT_dimerisation"/>
</dbReference>
<dbReference type="SUPFAM" id="SSF53335">
    <property type="entry name" value="S-adenosyl-L-methionine-dependent methyltransferases"/>
    <property type="match status" value="1"/>
</dbReference>
<dbReference type="InterPro" id="IPR001077">
    <property type="entry name" value="COMT_C"/>
</dbReference>
<dbReference type="AlphaFoldDB" id="A0A1X9Y2Y7"/>
<keyword evidence="2" id="KW-0808">Transferase</keyword>
<dbReference type="GO" id="GO:0032259">
    <property type="term" value="P:methylation"/>
    <property type="evidence" value="ECO:0007669"/>
    <property type="project" value="UniProtKB-KW"/>
</dbReference>
<evidence type="ECO:0000256" key="4">
    <source>
        <dbReference type="PIRSR" id="PIRSR005739-1"/>
    </source>
</evidence>